<proteinExistence type="inferred from homology"/>
<dbReference type="AlphaFoldDB" id="D6U1E8"/>
<dbReference type="NCBIfam" id="NF001591">
    <property type="entry name" value="PRK00393.1"/>
    <property type="match status" value="1"/>
</dbReference>
<evidence type="ECO:0000256" key="2">
    <source>
        <dbReference type="ARBA" id="ARBA00005520"/>
    </source>
</evidence>
<dbReference type="GO" id="GO:0005829">
    <property type="term" value="C:cytosol"/>
    <property type="evidence" value="ECO:0007669"/>
    <property type="project" value="TreeGrafter"/>
</dbReference>
<dbReference type="EC" id="3.5.4.25" evidence="11"/>
<keyword evidence="8 11" id="KW-0342">GTP-binding</keyword>
<comment type="similarity">
    <text evidence="11">Belongs to the GTP cyclohydrolase II family.</text>
</comment>
<dbReference type="NCBIfam" id="TIGR00505">
    <property type="entry name" value="ribA"/>
    <property type="match status" value="1"/>
</dbReference>
<evidence type="ECO:0000256" key="5">
    <source>
        <dbReference type="ARBA" id="ARBA00022741"/>
    </source>
</evidence>
<dbReference type="GO" id="GO:0008270">
    <property type="term" value="F:zinc ion binding"/>
    <property type="evidence" value="ECO:0007669"/>
    <property type="project" value="UniProtKB-UniRule"/>
</dbReference>
<feature type="binding site" evidence="11">
    <location>
        <begin position="96"/>
        <end position="98"/>
    </location>
    <ligand>
        <name>GTP</name>
        <dbReference type="ChEBI" id="CHEBI:37565"/>
    </ligand>
</feature>
<dbReference type="PANTHER" id="PTHR21327:SF18">
    <property type="entry name" value="3,4-DIHYDROXY-2-BUTANONE 4-PHOSPHATE SYNTHASE"/>
    <property type="match status" value="1"/>
</dbReference>
<dbReference type="FunFam" id="3.40.50.10990:FF:000001">
    <property type="entry name" value="Riboflavin biosynthesis protein RibBA"/>
    <property type="match status" value="1"/>
</dbReference>
<feature type="binding site" evidence="11">
    <location>
        <position position="58"/>
    </location>
    <ligand>
        <name>Zn(2+)</name>
        <dbReference type="ChEBI" id="CHEBI:29105"/>
        <note>catalytic</note>
    </ligand>
</feature>
<evidence type="ECO:0000313" key="14">
    <source>
        <dbReference type="Proteomes" id="UP000004508"/>
    </source>
</evidence>
<evidence type="ECO:0000256" key="4">
    <source>
        <dbReference type="ARBA" id="ARBA00022723"/>
    </source>
</evidence>
<comment type="cofactor">
    <cofactor evidence="11">
        <name>Zn(2+)</name>
        <dbReference type="ChEBI" id="CHEBI:29105"/>
    </cofactor>
    <text evidence="11">Binds 1 zinc ion per subunit.</text>
</comment>
<feature type="active site" description="Proton acceptor" evidence="11">
    <location>
        <position position="130"/>
    </location>
</feature>
<dbReference type="eggNOG" id="COG0807">
    <property type="taxonomic scope" value="Bacteria"/>
</dbReference>
<dbReference type="STRING" id="485913.Krac_1421"/>
<accession>D6U1E8</accession>
<evidence type="ECO:0000256" key="10">
    <source>
        <dbReference type="ARBA" id="ARBA00049295"/>
    </source>
</evidence>
<evidence type="ECO:0000256" key="3">
    <source>
        <dbReference type="ARBA" id="ARBA00022619"/>
    </source>
</evidence>
<dbReference type="Pfam" id="PF00925">
    <property type="entry name" value="GTP_cyclohydro2"/>
    <property type="match status" value="1"/>
</dbReference>
<comment type="function">
    <text evidence="9 11">Catalyzes the conversion of GTP to 2,5-diamino-6-ribosylamino-4(3H)-pyrimidinone 5'-phosphate (DARP), formate and pyrophosphate.</text>
</comment>
<keyword evidence="3 11" id="KW-0686">Riboflavin biosynthesis</keyword>
<organism evidence="13 14">
    <name type="scientific">Ktedonobacter racemifer DSM 44963</name>
    <dbReference type="NCBI Taxonomy" id="485913"/>
    <lineage>
        <taxon>Bacteria</taxon>
        <taxon>Bacillati</taxon>
        <taxon>Chloroflexota</taxon>
        <taxon>Ktedonobacteria</taxon>
        <taxon>Ktedonobacterales</taxon>
        <taxon>Ktedonobacteraceae</taxon>
        <taxon>Ktedonobacter</taxon>
    </lineage>
</organism>
<keyword evidence="6 11" id="KW-0378">Hydrolase</keyword>
<dbReference type="RefSeq" id="WP_007917783.1">
    <property type="nucleotide sequence ID" value="NZ_ADVG01000004.1"/>
</dbReference>
<dbReference type="InterPro" id="IPR000926">
    <property type="entry name" value="RibA"/>
</dbReference>
<feature type="binding site" evidence="11">
    <location>
        <position position="71"/>
    </location>
    <ligand>
        <name>Zn(2+)</name>
        <dbReference type="ChEBI" id="CHEBI:29105"/>
        <note>catalytic</note>
    </ligand>
</feature>
<feature type="active site" description="Nucleophile" evidence="11">
    <location>
        <position position="132"/>
    </location>
</feature>
<dbReference type="HAMAP" id="MF_00179">
    <property type="entry name" value="RibA"/>
    <property type="match status" value="1"/>
</dbReference>
<feature type="binding site" evidence="11">
    <location>
        <position position="69"/>
    </location>
    <ligand>
        <name>Zn(2+)</name>
        <dbReference type="ChEBI" id="CHEBI:29105"/>
        <note>catalytic</note>
    </ligand>
</feature>
<dbReference type="PANTHER" id="PTHR21327">
    <property type="entry name" value="GTP CYCLOHYDROLASE II-RELATED"/>
    <property type="match status" value="1"/>
</dbReference>
<dbReference type="UniPathway" id="UPA00275">
    <property type="reaction ID" value="UER00400"/>
</dbReference>
<dbReference type="Proteomes" id="UP000004508">
    <property type="component" value="Unassembled WGS sequence"/>
</dbReference>
<dbReference type="GO" id="GO:0003935">
    <property type="term" value="F:GTP cyclohydrolase II activity"/>
    <property type="evidence" value="ECO:0007669"/>
    <property type="project" value="UniProtKB-UniRule"/>
</dbReference>
<gene>
    <name evidence="11" type="primary">ribA</name>
    <name evidence="13" type="ORF">Krac_1421</name>
</gene>
<dbReference type="GO" id="GO:0008686">
    <property type="term" value="F:3,4-dihydroxy-2-butanone-4-phosphate synthase activity"/>
    <property type="evidence" value="ECO:0007669"/>
    <property type="project" value="TreeGrafter"/>
</dbReference>
<evidence type="ECO:0000256" key="11">
    <source>
        <dbReference type="HAMAP-Rule" id="MF_00179"/>
    </source>
</evidence>
<comment type="catalytic activity">
    <reaction evidence="10 11">
        <text>GTP + 4 H2O = 2,5-diamino-6-hydroxy-4-(5-phosphoribosylamino)-pyrimidine + formate + 2 phosphate + 3 H(+)</text>
        <dbReference type="Rhea" id="RHEA:23704"/>
        <dbReference type="ChEBI" id="CHEBI:15377"/>
        <dbReference type="ChEBI" id="CHEBI:15378"/>
        <dbReference type="ChEBI" id="CHEBI:15740"/>
        <dbReference type="ChEBI" id="CHEBI:37565"/>
        <dbReference type="ChEBI" id="CHEBI:43474"/>
        <dbReference type="ChEBI" id="CHEBI:58614"/>
        <dbReference type="EC" id="3.5.4.25"/>
    </reaction>
</comment>
<dbReference type="OrthoDB" id="9793111at2"/>
<dbReference type="GO" id="GO:0009231">
    <property type="term" value="P:riboflavin biosynthetic process"/>
    <property type="evidence" value="ECO:0007669"/>
    <property type="project" value="UniProtKB-UniRule"/>
</dbReference>
<evidence type="ECO:0000313" key="13">
    <source>
        <dbReference type="EMBL" id="EFH80799.1"/>
    </source>
</evidence>
<evidence type="ECO:0000256" key="1">
    <source>
        <dbReference type="ARBA" id="ARBA00004853"/>
    </source>
</evidence>
<evidence type="ECO:0000256" key="7">
    <source>
        <dbReference type="ARBA" id="ARBA00022833"/>
    </source>
</evidence>
<dbReference type="GO" id="GO:0005525">
    <property type="term" value="F:GTP binding"/>
    <property type="evidence" value="ECO:0007669"/>
    <property type="project" value="UniProtKB-KW"/>
</dbReference>
<reference evidence="13 14" key="1">
    <citation type="journal article" date="2011" name="Stand. Genomic Sci.">
        <title>Non-contiguous finished genome sequence and contextual data of the filamentous soil bacterium Ktedonobacter racemifer type strain (SOSP1-21).</title>
        <authorList>
            <person name="Chang Y.J."/>
            <person name="Land M."/>
            <person name="Hauser L."/>
            <person name="Chertkov O."/>
            <person name="Del Rio T.G."/>
            <person name="Nolan M."/>
            <person name="Copeland A."/>
            <person name="Tice H."/>
            <person name="Cheng J.F."/>
            <person name="Lucas S."/>
            <person name="Han C."/>
            <person name="Goodwin L."/>
            <person name="Pitluck S."/>
            <person name="Ivanova N."/>
            <person name="Ovchinikova G."/>
            <person name="Pati A."/>
            <person name="Chen A."/>
            <person name="Palaniappan K."/>
            <person name="Mavromatis K."/>
            <person name="Liolios K."/>
            <person name="Brettin T."/>
            <person name="Fiebig A."/>
            <person name="Rohde M."/>
            <person name="Abt B."/>
            <person name="Goker M."/>
            <person name="Detter J.C."/>
            <person name="Woyke T."/>
            <person name="Bristow J."/>
            <person name="Eisen J.A."/>
            <person name="Markowitz V."/>
            <person name="Hugenholtz P."/>
            <person name="Kyrpides N.C."/>
            <person name="Klenk H.P."/>
            <person name="Lapidus A."/>
        </authorList>
    </citation>
    <scope>NUCLEOTIDE SEQUENCE [LARGE SCALE GENOMIC DNA]</scope>
    <source>
        <strain evidence="14">DSM 44963</strain>
    </source>
</reference>
<feature type="binding site" evidence="11">
    <location>
        <position position="74"/>
    </location>
    <ligand>
        <name>GTP</name>
        <dbReference type="ChEBI" id="CHEBI:37565"/>
    </ligand>
</feature>
<feature type="binding site" evidence="11">
    <location>
        <position position="153"/>
    </location>
    <ligand>
        <name>GTP</name>
        <dbReference type="ChEBI" id="CHEBI:37565"/>
    </ligand>
</feature>
<dbReference type="Gene3D" id="3.40.50.10990">
    <property type="entry name" value="GTP cyclohydrolase II"/>
    <property type="match status" value="1"/>
</dbReference>
<protein>
    <recommendedName>
        <fullName evidence="11">GTP cyclohydrolase-2</fullName>
        <ecNumber evidence="11">3.5.4.25</ecNumber>
    </recommendedName>
    <alternativeName>
        <fullName evidence="11">GTP cyclohydrolase II</fullName>
    </alternativeName>
</protein>
<dbReference type="InterPro" id="IPR032677">
    <property type="entry name" value="GTP_cyclohydro_II"/>
</dbReference>
<feature type="domain" description="GTP cyclohydrolase II" evidence="12">
    <location>
        <begin position="10"/>
        <end position="171"/>
    </location>
</feature>
<keyword evidence="7 11" id="KW-0862">Zinc</keyword>
<sequence length="211" mass="23757">MQSSINLLSETQLPTREALFRLRYYEESMSGEAYLVLLLGDLEQSQDNPPLLRLHSSCTTGDIFGSLRCDCQAQMHAALRAIAQEGRGIFLYLPQEGRGIGLAGKLQAYKLQEQGYDTVDANQHLGYPVDARSYTTAVAILQEMQITHARLMTNNPEKIEALQAHGIHAERVPLEIPPNASNIFYLRTKRERMGHLLTILPERKDIDPKLL</sequence>
<dbReference type="SUPFAM" id="SSF142695">
    <property type="entry name" value="RibA-like"/>
    <property type="match status" value="1"/>
</dbReference>
<evidence type="ECO:0000256" key="8">
    <source>
        <dbReference type="ARBA" id="ARBA00023134"/>
    </source>
</evidence>
<name>D6U1E8_KTERA</name>
<dbReference type="InterPro" id="IPR036144">
    <property type="entry name" value="RibA-like_sf"/>
</dbReference>
<comment type="similarity">
    <text evidence="2">In the N-terminal section; belongs to the DHBP synthase family.</text>
</comment>
<dbReference type="CDD" id="cd00641">
    <property type="entry name" value="GTP_cyclohydro2"/>
    <property type="match status" value="1"/>
</dbReference>
<dbReference type="EMBL" id="ADVG01000004">
    <property type="protein sequence ID" value="EFH80799.1"/>
    <property type="molecule type" value="Genomic_DNA"/>
</dbReference>
<evidence type="ECO:0000256" key="9">
    <source>
        <dbReference type="ARBA" id="ARBA00043932"/>
    </source>
</evidence>
<evidence type="ECO:0000256" key="6">
    <source>
        <dbReference type="ARBA" id="ARBA00022801"/>
    </source>
</evidence>
<evidence type="ECO:0000259" key="12">
    <source>
        <dbReference type="Pfam" id="PF00925"/>
    </source>
</evidence>
<feature type="binding site" evidence="11">
    <location>
        <begin position="53"/>
        <end position="57"/>
    </location>
    <ligand>
        <name>GTP</name>
        <dbReference type="ChEBI" id="CHEBI:37565"/>
    </ligand>
</feature>
<feature type="binding site" evidence="11">
    <location>
        <position position="118"/>
    </location>
    <ligand>
        <name>GTP</name>
        <dbReference type="ChEBI" id="CHEBI:37565"/>
    </ligand>
</feature>
<feature type="binding site" evidence="11">
    <location>
        <position position="158"/>
    </location>
    <ligand>
        <name>GTP</name>
        <dbReference type="ChEBI" id="CHEBI:37565"/>
    </ligand>
</feature>
<comment type="pathway">
    <text evidence="1 11">Cofactor biosynthesis; riboflavin biosynthesis; 5-amino-6-(D-ribitylamino)uracil from GTP: step 1/4.</text>
</comment>
<keyword evidence="14" id="KW-1185">Reference proteome</keyword>
<keyword evidence="4 11" id="KW-0479">Metal-binding</keyword>
<comment type="caution">
    <text evidence="13">The sequence shown here is derived from an EMBL/GenBank/DDBJ whole genome shotgun (WGS) entry which is preliminary data.</text>
</comment>
<dbReference type="InParanoid" id="D6U1E8"/>
<keyword evidence="5 11" id="KW-0547">Nucleotide-binding</keyword>